<dbReference type="Pfam" id="PF01490">
    <property type="entry name" value="Aa_trans"/>
    <property type="match status" value="1"/>
</dbReference>
<proteinExistence type="predicted"/>
<feature type="transmembrane region" description="Helical" evidence="5">
    <location>
        <begin position="310"/>
        <end position="332"/>
    </location>
</feature>
<dbReference type="GO" id="GO:0015179">
    <property type="term" value="F:L-amino acid transmembrane transporter activity"/>
    <property type="evidence" value="ECO:0007669"/>
    <property type="project" value="TreeGrafter"/>
</dbReference>
<evidence type="ECO:0000256" key="5">
    <source>
        <dbReference type="SAM" id="Phobius"/>
    </source>
</evidence>
<dbReference type="STRING" id="66420.A0A194PF30"/>
<keyword evidence="3 5" id="KW-1133">Transmembrane helix</keyword>
<evidence type="ECO:0000313" key="8">
    <source>
        <dbReference type="Proteomes" id="UP000053268"/>
    </source>
</evidence>
<evidence type="ECO:0000313" key="7">
    <source>
        <dbReference type="EMBL" id="KPI91887.1"/>
    </source>
</evidence>
<feature type="transmembrane region" description="Helical" evidence="5">
    <location>
        <begin position="126"/>
        <end position="149"/>
    </location>
</feature>
<dbReference type="GO" id="GO:0005774">
    <property type="term" value="C:vacuolar membrane"/>
    <property type="evidence" value="ECO:0007669"/>
    <property type="project" value="TreeGrafter"/>
</dbReference>
<organism evidence="7 8">
    <name type="scientific">Papilio xuthus</name>
    <name type="common">Asian swallowtail butterfly</name>
    <dbReference type="NCBI Taxonomy" id="66420"/>
    <lineage>
        <taxon>Eukaryota</taxon>
        <taxon>Metazoa</taxon>
        <taxon>Ecdysozoa</taxon>
        <taxon>Arthropoda</taxon>
        <taxon>Hexapoda</taxon>
        <taxon>Insecta</taxon>
        <taxon>Pterygota</taxon>
        <taxon>Neoptera</taxon>
        <taxon>Endopterygota</taxon>
        <taxon>Lepidoptera</taxon>
        <taxon>Glossata</taxon>
        <taxon>Ditrysia</taxon>
        <taxon>Papilionoidea</taxon>
        <taxon>Papilionidae</taxon>
        <taxon>Papilioninae</taxon>
        <taxon>Papilio</taxon>
    </lineage>
</organism>
<feature type="transmembrane region" description="Helical" evidence="5">
    <location>
        <begin position="232"/>
        <end position="253"/>
    </location>
</feature>
<accession>A0A194PF30</accession>
<keyword evidence="8" id="KW-1185">Reference proteome</keyword>
<protein>
    <submittedName>
        <fullName evidence="7">Proton-coupled amino acid transporter 4</fullName>
    </submittedName>
</protein>
<feature type="transmembrane region" description="Helical" evidence="5">
    <location>
        <begin position="265"/>
        <end position="290"/>
    </location>
</feature>
<dbReference type="PANTHER" id="PTHR22950:SF340">
    <property type="entry name" value="AMINO ACID TRANSPORTER TRANSMEMBRANE DOMAIN-CONTAINING PROTEIN-RELATED"/>
    <property type="match status" value="1"/>
</dbReference>
<evidence type="ECO:0000256" key="3">
    <source>
        <dbReference type="ARBA" id="ARBA00022989"/>
    </source>
</evidence>
<dbReference type="EMBL" id="KQ459605">
    <property type="protein sequence ID" value="KPI91887.1"/>
    <property type="molecule type" value="Genomic_DNA"/>
</dbReference>
<reference evidence="7 8" key="1">
    <citation type="journal article" date="2015" name="Nat. Commun.">
        <title>Outbred genome sequencing and CRISPR/Cas9 gene editing in butterflies.</title>
        <authorList>
            <person name="Li X."/>
            <person name="Fan D."/>
            <person name="Zhang W."/>
            <person name="Liu G."/>
            <person name="Zhang L."/>
            <person name="Zhao L."/>
            <person name="Fang X."/>
            <person name="Chen L."/>
            <person name="Dong Y."/>
            <person name="Chen Y."/>
            <person name="Ding Y."/>
            <person name="Zhao R."/>
            <person name="Feng M."/>
            <person name="Zhu Y."/>
            <person name="Feng Y."/>
            <person name="Jiang X."/>
            <person name="Zhu D."/>
            <person name="Xiang H."/>
            <person name="Feng X."/>
            <person name="Li S."/>
            <person name="Wang J."/>
            <person name="Zhang G."/>
            <person name="Kronforst M.R."/>
            <person name="Wang W."/>
        </authorList>
    </citation>
    <scope>NUCLEOTIDE SEQUENCE [LARGE SCALE GENOMIC DNA]</scope>
    <source>
        <strain evidence="7">Ya'a_city_454_Px</strain>
        <tissue evidence="7">Whole body</tissue>
    </source>
</reference>
<feature type="transmembrane region" description="Helical" evidence="5">
    <location>
        <begin position="195"/>
        <end position="212"/>
    </location>
</feature>
<dbReference type="AlphaFoldDB" id="A0A194PF30"/>
<evidence type="ECO:0000256" key="1">
    <source>
        <dbReference type="ARBA" id="ARBA00004141"/>
    </source>
</evidence>
<dbReference type="InterPro" id="IPR013057">
    <property type="entry name" value="AA_transpt_TM"/>
</dbReference>
<evidence type="ECO:0000259" key="6">
    <source>
        <dbReference type="Pfam" id="PF01490"/>
    </source>
</evidence>
<dbReference type="PANTHER" id="PTHR22950">
    <property type="entry name" value="AMINO ACID TRANSPORTER"/>
    <property type="match status" value="1"/>
</dbReference>
<dbReference type="Proteomes" id="UP000053268">
    <property type="component" value="Unassembled WGS sequence"/>
</dbReference>
<gene>
    <name evidence="7" type="ORF">RR46_08313</name>
</gene>
<evidence type="ECO:0000256" key="4">
    <source>
        <dbReference type="ARBA" id="ARBA00023136"/>
    </source>
</evidence>
<comment type="subcellular location">
    <subcellularLocation>
        <location evidence="1">Membrane</location>
        <topology evidence="1">Multi-pass membrane protein</topology>
    </subcellularLocation>
</comment>
<feature type="domain" description="Amino acid transporter transmembrane" evidence="6">
    <location>
        <begin position="35"/>
        <end position="342"/>
    </location>
</feature>
<keyword evidence="4 5" id="KW-0472">Membrane</keyword>
<feature type="transmembrane region" description="Helical" evidence="5">
    <location>
        <begin position="63"/>
        <end position="87"/>
    </location>
</feature>
<feature type="transmembrane region" description="Helical" evidence="5">
    <location>
        <begin position="164"/>
        <end position="183"/>
    </location>
</feature>
<keyword evidence="2 5" id="KW-0812">Transmembrane</keyword>
<name>A0A194PF30_PAPXU</name>
<evidence type="ECO:0000256" key="2">
    <source>
        <dbReference type="ARBA" id="ARBA00022692"/>
    </source>
</evidence>
<sequence length="456" mass="51656">MFIYEFMSGIVETITGSTEEGDFDPHQHRKIEKPTTYSETMIHMLKGSIGAGILAMPSAVQRLGIIVSIIGLTLIGFLATYCILLLIEAQYELCKRWRRGYIAYPKSMMLAVRDGPPGLRWSAMTLYYFVEIVLIFWQLGICVIFFVFVAENVKQICDFHGYEASLRLHLCFVLVPTILLNLVKDLKLMTPLSSISNIVTIFGLILVFFYLIEDDMVLDSEKLRLKKFDDIPIFIGTALFALEAVGVILALEYNMEEPKRFVGMLGLYSVGMITIITLYLIVGVFGYLKYGEEIKATITLNLPQEQKKAQAAKLIFALAIFLTFPLQNYVAYNMVWRRAKKRLPERDGLSENFAQEPVQPKAYFSSKPPSEPVQVIIEPRIMNDLDYKFNSSTSYESRCEFNVTSSLSTLAERPSCPNSFAVVGKILSSLLSTLPLVDSPSEVSTYHFVSQYYDNK</sequence>